<dbReference type="AlphaFoldDB" id="A0A1M4UB08"/>
<dbReference type="PROSITE" id="PS51918">
    <property type="entry name" value="RADICAL_SAM"/>
    <property type="match status" value="1"/>
</dbReference>
<dbReference type="Pfam" id="PF04055">
    <property type="entry name" value="Radical_SAM"/>
    <property type="match status" value="1"/>
</dbReference>
<organism evidence="8 9">
    <name type="scientific">Tissierella praeacuta DSM 18095</name>
    <dbReference type="NCBI Taxonomy" id="1123404"/>
    <lineage>
        <taxon>Bacteria</taxon>
        <taxon>Bacillati</taxon>
        <taxon>Bacillota</taxon>
        <taxon>Tissierellia</taxon>
        <taxon>Tissierellales</taxon>
        <taxon>Tissierellaceae</taxon>
        <taxon>Tissierella</taxon>
    </lineage>
</organism>
<reference evidence="9" key="1">
    <citation type="submission" date="2016-11" db="EMBL/GenBank/DDBJ databases">
        <authorList>
            <person name="Varghese N."/>
            <person name="Submissions S."/>
        </authorList>
    </citation>
    <scope>NUCLEOTIDE SEQUENCE [LARGE SCALE GENOMIC DNA]</scope>
    <source>
        <strain evidence="9">DSM 18095</strain>
    </source>
</reference>
<dbReference type="InterPro" id="IPR013785">
    <property type="entry name" value="Aldolase_TIM"/>
</dbReference>
<evidence type="ECO:0000313" key="8">
    <source>
        <dbReference type="EMBL" id="SHE53972.1"/>
    </source>
</evidence>
<dbReference type="RefSeq" id="WP_072973804.1">
    <property type="nucleotide sequence ID" value="NZ_FQTY01000003.1"/>
</dbReference>
<dbReference type="Proteomes" id="UP000184114">
    <property type="component" value="Unassembled WGS sequence"/>
</dbReference>
<evidence type="ECO:0000256" key="2">
    <source>
        <dbReference type="ARBA" id="ARBA00022485"/>
    </source>
</evidence>
<comment type="cofactor">
    <cofactor evidence="1">
        <name>[4Fe-4S] cluster</name>
        <dbReference type="ChEBI" id="CHEBI:49883"/>
    </cofactor>
</comment>
<dbReference type="GO" id="GO:0003824">
    <property type="term" value="F:catalytic activity"/>
    <property type="evidence" value="ECO:0007669"/>
    <property type="project" value="InterPro"/>
</dbReference>
<evidence type="ECO:0000256" key="3">
    <source>
        <dbReference type="ARBA" id="ARBA00022691"/>
    </source>
</evidence>
<keyword evidence="3" id="KW-0949">S-adenosyl-L-methionine</keyword>
<dbReference type="SFLD" id="SFLDG01067">
    <property type="entry name" value="SPASM/twitch_domain_containing"/>
    <property type="match status" value="1"/>
</dbReference>
<keyword evidence="9" id="KW-1185">Reference proteome</keyword>
<evidence type="ECO:0000313" key="9">
    <source>
        <dbReference type="Proteomes" id="UP000184114"/>
    </source>
</evidence>
<keyword evidence="5" id="KW-0408">Iron</keyword>
<dbReference type="CDD" id="cd01335">
    <property type="entry name" value="Radical_SAM"/>
    <property type="match status" value="1"/>
</dbReference>
<dbReference type="InterPro" id="IPR058240">
    <property type="entry name" value="rSAM_sf"/>
</dbReference>
<dbReference type="EMBL" id="FQTY01000003">
    <property type="protein sequence ID" value="SHE53972.1"/>
    <property type="molecule type" value="Genomic_DNA"/>
</dbReference>
<keyword evidence="6" id="KW-0411">Iron-sulfur</keyword>
<feature type="domain" description="Radical SAM core" evidence="7">
    <location>
        <begin position="1"/>
        <end position="209"/>
    </location>
</feature>
<accession>A0A1M4UB08</accession>
<dbReference type="Gene3D" id="3.20.20.70">
    <property type="entry name" value="Aldolase class I"/>
    <property type="match status" value="1"/>
</dbReference>
<sequence length="289" mass="33831">MSYQKNLNIYVSNICNLNCKYCYREKSKHNIKKTHSEQILEKLNEFKEKGIESIHFTGGEPLLWPELLETLRGVKKFGFMTNITTNCTIEIPEELIKLVDKFILSIDGLQNTMRVHRGIQDFHIIEKNLNKLMKNNSCIDLNVVVSKHNLDVFHSEIFKIIEKYMLKDNIGKVTILCVYSKDLKFKLENGDILTFNKNVQKLIQLLGYKINIQNNIFSKNKFLELLDIGAFKFPIWFDITEKVFYTSIKNKYNTLDDLFDNYNDDSQKLIENLLSHNNEYLDPIGGAIE</sequence>
<evidence type="ECO:0000256" key="5">
    <source>
        <dbReference type="ARBA" id="ARBA00023004"/>
    </source>
</evidence>
<dbReference type="GeneID" id="90996183"/>
<dbReference type="PANTHER" id="PTHR11228">
    <property type="entry name" value="RADICAL SAM DOMAIN PROTEIN"/>
    <property type="match status" value="1"/>
</dbReference>
<dbReference type="STRING" id="1123404.SAMN02745784_00989"/>
<evidence type="ECO:0000259" key="7">
    <source>
        <dbReference type="PROSITE" id="PS51918"/>
    </source>
</evidence>
<keyword evidence="2" id="KW-0004">4Fe-4S</keyword>
<gene>
    <name evidence="8" type="ORF">SAMN02745784_00989</name>
</gene>
<evidence type="ECO:0000256" key="1">
    <source>
        <dbReference type="ARBA" id="ARBA00001966"/>
    </source>
</evidence>
<dbReference type="PANTHER" id="PTHR11228:SF34">
    <property type="entry name" value="TUNGSTEN-CONTAINING ALDEHYDE FERREDOXIN OXIDOREDUCTASE COFACTOR MODIFYING PROTEIN"/>
    <property type="match status" value="1"/>
</dbReference>
<dbReference type="InterPro" id="IPR007197">
    <property type="entry name" value="rSAM"/>
</dbReference>
<keyword evidence="4" id="KW-0479">Metal-binding</keyword>
<dbReference type="GO" id="GO:0051539">
    <property type="term" value="F:4 iron, 4 sulfur cluster binding"/>
    <property type="evidence" value="ECO:0007669"/>
    <property type="project" value="UniProtKB-KW"/>
</dbReference>
<dbReference type="InterPro" id="IPR000385">
    <property type="entry name" value="MoaA_NifB_PqqE_Fe-S-bd_CS"/>
</dbReference>
<dbReference type="PROSITE" id="PS01305">
    <property type="entry name" value="MOAA_NIFB_PQQE"/>
    <property type="match status" value="1"/>
</dbReference>
<evidence type="ECO:0000256" key="4">
    <source>
        <dbReference type="ARBA" id="ARBA00022723"/>
    </source>
</evidence>
<dbReference type="InterPro" id="IPR050377">
    <property type="entry name" value="Radical_SAM_PqqE_MftC-like"/>
</dbReference>
<protein>
    <submittedName>
        <fullName evidence="8">4Fe-4S single cluster domain-containing protein</fullName>
    </submittedName>
</protein>
<proteinExistence type="predicted"/>
<dbReference type="GO" id="GO:0046872">
    <property type="term" value="F:metal ion binding"/>
    <property type="evidence" value="ECO:0007669"/>
    <property type="project" value="UniProtKB-KW"/>
</dbReference>
<evidence type="ECO:0000256" key="6">
    <source>
        <dbReference type="ARBA" id="ARBA00023014"/>
    </source>
</evidence>
<name>A0A1M4UB08_9FIRM</name>
<dbReference type="SUPFAM" id="SSF102114">
    <property type="entry name" value="Radical SAM enzymes"/>
    <property type="match status" value="1"/>
</dbReference>
<dbReference type="SFLD" id="SFLDS00029">
    <property type="entry name" value="Radical_SAM"/>
    <property type="match status" value="1"/>
</dbReference>